<evidence type="ECO:0000313" key="2">
    <source>
        <dbReference type="EMBL" id="AOW01226.1"/>
    </source>
</evidence>
<evidence type="ECO:0000313" key="3">
    <source>
        <dbReference type="Proteomes" id="UP000182444"/>
    </source>
</evidence>
<gene>
    <name evidence="2" type="ORF">YALI1_B06324g</name>
</gene>
<dbReference type="Proteomes" id="UP000182444">
    <property type="component" value="Chromosome 1B"/>
</dbReference>
<sequence>MRISWLPITLLLSSMTSCSSSSSLTNSSSSSLDRLRCWIEFCRRSLSARSSWSPREATISVHSVLSLISVICVYYTVLYCSCSCSCEVKFARWCTSRMCSGVNQCPNYRLNKSAHKVQLKSHQNCYPKLATAPPSKQRLLVRSCLRCEIEESYAY</sequence>
<evidence type="ECO:0000256" key="1">
    <source>
        <dbReference type="SAM" id="SignalP"/>
    </source>
</evidence>
<evidence type="ECO:0008006" key="4">
    <source>
        <dbReference type="Google" id="ProtNLM"/>
    </source>
</evidence>
<organism evidence="2 3">
    <name type="scientific">Yarrowia lipolytica</name>
    <name type="common">Candida lipolytica</name>
    <dbReference type="NCBI Taxonomy" id="4952"/>
    <lineage>
        <taxon>Eukaryota</taxon>
        <taxon>Fungi</taxon>
        <taxon>Dikarya</taxon>
        <taxon>Ascomycota</taxon>
        <taxon>Saccharomycotina</taxon>
        <taxon>Dipodascomycetes</taxon>
        <taxon>Dipodascales</taxon>
        <taxon>Dipodascales incertae sedis</taxon>
        <taxon>Yarrowia</taxon>
    </lineage>
</organism>
<dbReference type="GeneID" id="94582642"/>
<dbReference type="VEuPathDB" id="FungiDB:YALI1_B06324g"/>
<accession>A0A1D8N6G7</accession>
<keyword evidence="1" id="KW-0732">Signal</keyword>
<dbReference type="AlphaFoldDB" id="A0A1D8N6G7"/>
<protein>
    <recommendedName>
        <fullName evidence="4">Secreted protein</fullName>
    </recommendedName>
</protein>
<reference evidence="2 3" key="1">
    <citation type="journal article" date="2016" name="PLoS ONE">
        <title>Sequence Assembly of Yarrowia lipolytica Strain W29/CLIB89 Shows Transposable Element Diversity.</title>
        <authorList>
            <person name="Magnan C."/>
            <person name="Yu J."/>
            <person name="Chang I."/>
            <person name="Jahn E."/>
            <person name="Kanomata Y."/>
            <person name="Wu J."/>
            <person name="Zeller M."/>
            <person name="Oakes M."/>
            <person name="Baldi P."/>
            <person name="Sandmeyer S."/>
        </authorList>
    </citation>
    <scope>NUCLEOTIDE SEQUENCE [LARGE SCALE GENOMIC DNA]</scope>
    <source>
        <strain evidence="3">CLIB89(W29)</strain>
    </source>
</reference>
<dbReference type="PROSITE" id="PS51257">
    <property type="entry name" value="PROKAR_LIPOPROTEIN"/>
    <property type="match status" value="1"/>
</dbReference>
<dbReference type="RefSeq" id="XP_068138082.1">
    <property type="nucleotide sequence ID" value="XM_068281981.1"/>
</dbReference>
<name>A0A1D8N6G7_YARLL</name>
<feature type="signal peptide" evidence="1">
    <location>
        <begin position="1"/>
        <end position="21"/>
    </location>
</feature>
<feature type="chain" id="PRO_5009110355" description="Secreted protein" evidence="1">
    <location>
        <begin position="22"/>
        <end position="155"/>
    </location>
</feature>
<dbReference type="EMBL" id="CP017554">
    <property type="protein sequence ID" value="AOW01226.1"/>
    <property type="molecule type" value="Genomic_DNA"/>
</dbReference>
<proteinExistence type="predicted"/>